<name>A0A0V1F5D9_TRIPS</name>
<keyword evidence="1" id="KW-0732">Signal</keyword>
<dbReference type="EMBL" id="JYDT01000205">
    <property type="protein sequence ID" value="KRY81793.1"/>
    <property type="molecule type" value="Genomic_DNA"/>
</dbReference>
<reference evidence="3 6" key="1">
    <citation type="submission" date="2015-01" db="EMBL/GenBank/DDBJ databases">
        <title>Evolution of Trichinella species and genotypes.</title>
        <authorList>
            <person name="Korhonen P.K."/>
            <person name="Edoardo P."/>
            <person name="Giuseppe L.R."/>
            <person name="Gasser R.B."/>
        </authorList>
    </citation>
    <scope>NUCLEOTIDE SEQUENCE [LARGE SCALE GENOMIC DNA]</scope>
    <source>
        <strain evidence="3">ISS470</strain>
    </source>
</reference>
<dbReference type="Proteomes" id="UP000054995">
    <property type="component" value="Unassembled WGS sequence"/>
</dbReference>
<gene>
    <name evidence="2" type="ORF">T4D_11248</name>
    <name evidence="3" type="ORF">T4D_15609</name>
    <name evidence="5" type="ORF">T4D_7377</name>
    <name evidence="4" type="ORF">T4D_9125</name>
</gene>
<feature type="signal peptide" evidence="1">
    <location>
        <begin position="1"/>
        <end position="16"/>
    </location>
</feature>
<evidence type="ECO:0000313" key="6">
    <source>
        <dbReference type="Proteomes" id="UP000054995"/>
    </source>
</evidence>
<dbReference type="AlphaFoldDB" id="A0A0V1F5D9"/>
<dbReference type="EMBL" id="JYDT01000258">
    <property type="protein sequence ID" value="KRY81159.1"/>
    <property type="molecule type" value="Genomic_DNA"/>
</dbReference>
<organism evidence="3 6">
    <name type="scientific">Trichinella pseudospiralis</name>
    <name type="common">Parasitic roundworm</name>
    <dbReference type="NCBI Taxonomy" id="6337"/>
    <lineage>
        <taxon>Eukaryota</taxon>
        <taxon>Metazoa</taxon>
        <taxon>Ecdysozoa</taxon>
        <taxon>Nematoda</taxon>
        <taxon>Enoplea</taxon>
        <taxon>Dorylaimia</taxon>
        <taxon>Trichinellida</taxon>
        <taxon>Trichinellidae</taxon>
        <taxon>Trichinella</taxon>
    </lineage>
</organism>
<evidence type="ECO:0000313" key="3">
    <source>
        <dbReference type="EMBL" id="KRY81280.1"/>
    </source>
</evidence>
<evidence type="ECO:0000313" key="2">
    <source>
        <dbReference type="EMBL" id="KRY81159.1"/>
    </source>
</evidence>
<dbReference type="EMBL" id="JYDT01000188">
    <property type="protein sequence ID" value="KRY82122.1"/>
    <property type="molecule type" value="Genomic_DNA"/>
</dbReference>
<evidence type="ECO:0000313" key="4">
    <source>
        <dbReference type="EMBL" id="KRY81793.1"/>
    </source>
</evidence>
<dbReference type="EMBL" id="JYDT01000245">
    <property type="protein sequence ID" value="KRY81280.1"/>
    <property type="molecule type" value="Genomic_DNA"/>
</dbReference>
<keyword evidence="6" id="KW-1185">Reference proteome</keyword>
<comment type="caution">
    <text evidence="3">The sequence shown here is derived from an EMBL/GenBank/DDBJ whole genome shotgun (WGS) entry which is preliminary data.</text>
</comment>
<evidence type="ECO:0008006" key="7">
    <source>
        <dbReference type="Google" id="ProtNLM"/>
    </source>
</evidence>
<proteinExistence type="predicted"/>
<accession>A0A0V1F5D9</accession>
<evidence type="ECO:0000256" key="1">
    <source>
        <dbReference type="SAM" id="SignalP"/>
    </source>
</evidence>
<feature type="chain" id="PRO_5007438138" description="Secreted protein" evidence="1">
    <location>
        <begin position="17"/>
        <end position="109"/>
    </location>
</feature>
<protein>
    <recommendedName>
        <fullName evidence="7">Secreted protein</fullName>
    </recommendedName>
</protein>
<sequence length="109" mass="11740">MLTLSLAPLLSHSSVGLLLSFSNSDCSERSQAVSWAACLRAIYSASVVDNATLRCFFDVQRHWEGTPTVLLASAAGRRRGLVSGLPDLRRPGGTDQKAAMPMTMPMQCQ</sequence>
<evidence type="ECO:0000313" key="5">
    <source>
        <dbReference type="EMBL" id="KRY82122.1"/>
    </source>
</evidence>